<dbReference type="Gene3D" id="3.30.560.10">
    <property type="entry name" value="Glucose Oxidase, domain 3"/>
    <property type="match status" value="1"/>
</dbReference>
<evidence type="ECO:0000313" key="8">
    <source>
        <dbReference type="Proteomes" id="UP000053475"/>
    </source>
</evidence>
<dbReference type="InterPro" id="IPR012132">
    <property type="entry name" value="GMC_OxRdtase"/>
</dbReference>
<dbReference type="PANTHER" id="PTHR11552">
    <property type="entry name" value="GLUCOSE-METHANOL-CHOLINE GMC OXIDOREDUCTASE"/>
    <property type="match status" value="1"/>
</dbReference>
<reference evidence="7 8" key="1">
    <citation type="submission" date="2014-11" db="EMBL/GenBank/DDBJ databases">
        <title>Genomics derived discovery of secondary metabolites biosynthetic gene clusters in Aspergillus ustus.</title>
        <authorList>
            <person name="Pi B."/>
            <person name="Dai F."/>
            <person name="Song X."/>
            <person name="Zhu C."/>
            <person name="Li H."/>
            <person name="Yu D."/>
        </authorList>
    </citation>
    <scope>NUCLEOTIDE SEQUENCE [LARGE SCALE GENOMIC DNA]</scope>
    <source>
        <strain evidence="7 8">3.3904</strain>
    </source>
</reference>
<dbReference type="AlphaFoldDB" id="A0A0C1E2G9"/>
<dbReference type="Pfam" id="PF05199">
    <property type="entry name" value="GMC_oxred_C"/>
    <property type="match status" value="1"/>
</dbReference>
<evidence type="ECO:0000256" key="4">
    <source>
        <dbReference type="PIRSR" id="PIRSR000137-2"/>
    </source>
</evidence>
<keyword evidence="4" id="KW-0285">Flavoprotein</keyword>
<name>A0A0C1E2G9_ASPUT</name>
<keyword evidence="8" id="KW-1185">Reference proteome</keyword>
<dbReference type="InterPro" id="IPR036188">
    <property type="entry name" value="FAD/NAD-bd_sf"/>
</dbReference>
<gene>
    <name evidence="7" type="ORF">HK57_00449</name>
</gene>
<feature type="domain" description="Glucose-methanol-choline oxidoreductase N-terminal" evidence="6">
    <location>
        <begin position="314"/>
        <end position="328"/>
    </location>
</feature>
<dbReference type="PIRSF" id="PIRSF000137">
    <property type="entry name" value="Alcohol_oxidase"/>
    <property type="match status" value="1"/>
</dbReference>
<feature type="chain" id="PRO_5002148955" description="Glucose-methanol-choline oxidoreductase N-terminal domain-containing protein" evidence="5">
    <location>
        <begin position="24"/>
        <end position="610"/>
    </location>
</feature>
<feature type="binding site" evidence="4">
    <location>
        <begin position="591"/>
        <end position="592"/>
    </location>
    <ligand>
        <name>FAD</name>
        <dbReference type="ChEBI" id="CHEBI:57692"/>
    </ligand>
</feature>
<dbReference type="GO" id="GO:0050660">
    <property type="term" value="F:flavin adenine dinucleotide binding"/>
    <property type="evidence" value="ECO:0007669"/>
    <property type="project" value="InterPro"/>
</dbReference>
<dbReference type="InterPro" id="IPR000172">
    <property type="entry name" value="GMC_OxRdtase_N"/>
</dbReference>
<comment type="caution">
    <text evidence="7">The sequence shown here is derived from an EMBL/GenBank/DDBJ whole genome shotgun (WGS) entry which is preliminary data.</text>
</comment>
<dbReference type="EMBL" id="JOMC01000043">
    <property type="protein sequence ID" value="KIA75722.1"/>
    <property type="molecule type" value="Genomic_DNA"/>
</dbReference>
<dbReference type="PROSITE" id="PS00624">
    <property type="entry name" value="GMC_OXRED_2"/>
    <property type="match status" value="1"/>
</dbReference>
<dbReference type="SUPFAM" id="SSF51905">
    <property type="entry name" value="FAD/NAD(P)-binding domain"/>
    <property type="match status" value="1"/>
</dbReference>
<evidence type="ECO:0000256" key="2">
    <source>
        <dbReference type="ARBA" id="ARBA00023180"/>
    </source>
</evidence>
<organism evidence="7 8">
    <name type="scientific">Aspergillus ustus</name>
    <dbReference type="NCBI Taxonomy" id="40382"/>
    <lineage>
        <taxon>Eukaryota</taxon>
        <taxon>Fungi</taxon>
        <taxon>Dikarya</taxon>
        <taxon>Ascomycota</taxon>
        <taxon>Pezizomycotina</taxon>
        <taxon>Eurotiomycetes</taxon>
        <taxon>Eurotiomycetidae</taxon>
        <taxon>Eurotiales</taxon>
        <taxon>Aspergillaceae</taxon>
        <taxon>Aspergillus</taxon>
        <taxon>Aspergillus subgen. Nidulantes</taxon>
    </lineage>
</organism>
<feature type="signal peptide" evidence="5">
    <location>
        <begin position="1"/>
        <end position="23"/>
    </location>
</feature>
<dbReference type="Gene3D" id="3.50.50.60">
    <property type="entry name" value="FAD/NAD(P)-binding domain"/>
    <property type="match status" value="1"/>
</dbReference>
<feature type="active site" description="Proton donor" evidence="3">
    <location>
        <position position="546"/>
    </location>
</feature>
<evidence type="ECO:0000256" key="3">
    <source>
        <dbReference type="PIRSR" id="PIRSR000137-1"/>
    </source>
</evidence>
<dbReference type="GO" id="GO:0016614">
    <property type="term" value="F:oxidoreductase activity, acting on CH-OH group of donors"/>
    <property type="evidence" value="ECO:0007669"/>
    <property type="project" value="InterPro"/>
</dbReference>
<accession>A0A0C1E2G9</accession>
<dbReference type="Proteomes" id="UP000053475">
    <property type="component" value="Unassembled WGS sequence"/>
</dbReference>
<dbReference type="SUPFAM" id="SSF54373">
    <property type="entry name" value="FAD-linked reductases, C-terminal domain"/>
    <property type="match status" value="1"/>
</dbReference>
<feature type="binding site" evidence="4">
    <location>
        <begin position="47"/>
        <end position="48"/>
    </location>
    <ligand>
        <name>FAD</name>
        <dbReference type="ChEBI" id="CHEBI:57692"/>
    </ligand>
</feature>
<dbReference type="InterPro" id="IPR007867">
    <property type="entry name" value="GMC_OxRtase_C"/>
</dbReference>
<dbReference type="Pfam" id="PF00732">
    <property type="entry name" value="GMC_oxred_N"/>
    <property type="match status" value="1"/>
</dbReference>
<comment type="similarity">
    <text evidence="1">Belongs to the GMC oxidoreductase family.</text>
</comment>
<protein>
    <recommendedName>
        <fullName evidence="6">Glucose-methanol-choline oxidoreductase N-terminal domain-containing protein</fullName>
    </recommendedName>
</protein>
<proteinExistence type="inferred from homology"/>
<evidence type="ECO:0000256" key="1">
    <source>
        <dbReference type="ARBA" id="ARBA00010790"/>
    </source>
</evidence>
<evidence type="ECO:0000259" key="6">
    <source>
        <dbReference type="PROSITE" id="PS00624"/>
    </source>
</evidence>
<keyword evidence="2" id="KW-0325">Glycoprotein</keyword>
<dbReference type="PANTHER" id="PTHR11552:SF138">
    <property type="entry name" value="DEHYDROGENASE PKFF-RELATED"/>
    <property type="match status" value="1"/>
</dbReference>
<evidence type="ECO:0000256" key="5">
    <source>
        <dbReference type="SAM" id="SignalP"/>
    </source>
</evidence>
<evidence type="ECO:0000313" key="7">
    <source>
        <dbReference type="EMBL" id="KIA75722.1"/>
    </source>
</evidence>
<dbReference type="GO" id="GO:0044550">
    <property type="term" value="P:secondary metabolite biosynthetic process"/>
    <property type="evidence" value="ECO:0007669"/>
    <property type="project" value="TreeGrafter"/>
</dbReference>
<sequence length="610" mass="64590">MAHFLSRLSIASLAAASTALALADVPKNHGAAGIDATYDYVIIGGGTSGLTIAARLAEDPDVSVAVIEAGGYYEVEGGPPSVIPGLAGVANTGTDANDTSKIDWNFIAEPLSEGNGRELRYARGRTLGGSSARHYMVYQRGTKGTYEQWAEHTGDDSWTWDSVLPYFQQSVTLTPANEDIRFDNATVYYDPAGFSADGAPLHVTWPNYASPFSTYVEIGLEAIGVPRDTDFNTGYLDGSSWAPITIDPKDQTRSSSETSFLRYAYANTGLVVYPHTMALKIDFDGTTATGVQARSEAGVPFTLTASKEVILSAGTFQSPQMLMVSGIGPADQLEEYGIEVISELPGVGQNLWDHCMFGVVNEVNVITSSHLLSDPVFALGAGTSYAANHTGPLTAPGFGVIAWDQGPLEGISQGTQDALNAQFPDDWPILEYLSLDGILDGWHSAQDQFYGKGHEWASLAAGLVAPLSRGNITLRSASADDAPVIELGFLTHPGDQEVAVAAVKRLRAAFAATGIVVGEEHRPGVEVQSDEEILEFIKSTVVPVYHAAGTCAMGKESDPLAVVDSTGKVFGVQNLRVVDASIFPTLPAGHPQSSCYMVAEKIAADIKNGN</sequence>
<comment type="cofactor">
    <cofactor evidence="4">
        <name>FAD</name>
        <dbReference type="ChEBI" id="CHEBI:57692"/>
    </cofactor>
</comment>
<keyword evidence="4" id="KW-0274">FAD</keyword>
<feature type="active site" description="Proton acceptor" evidence="3">
    <location>
        <position position="590"/>
    </location>
</feature>
<keyword evidence="5" id="KW-0732">Signal</keyword>